<dbReference type="AlphaFoldDB" id="A0A839DZL4"/>
<feature type="compositionally biased region" description="Basic and acidic residues" evidence="1">
    <location>
        <begin position="13"/>
        <end position="42"/>
    </location>
</feature>
<reference evidence="2 3" key="1">
    <citation type="submission" date="2020-07" db="EMBL/GenBank/DDBJ databases">
        <title>Sequencing the genomes of 1000 actinobacteria strains.</title>
        <authorList>
            <person name="Klenk H.-P."/>
        </authorList>
    </citation>
    <scope>NUCLEOTIDE SEQUENCE [LARGE SCALE GENOMIC DNA]</scope>
    <source>
        <strain evidence="2 3">DSM 45975</strain>
    </source>
</reference>
<evidence type="ECO:0000313" key="2">
    <source>
        <dbReference type="EMBL" id="MBA8824927.1"/>
    </source>
</evidence>
<dbReference type="Proteomes" id="UP000569329">
    <property type="component" value="Unassembled WGS sequence"/>
</dbReference>
<dbReference type="EMBL" id="JACGWZ010000002">
    <property type="protein sequence ID" value="MBA8824927.1"/>
    <property type="molecule type" value="Genomic_DNA"/>
</dbReference>
<proteinExistence type="predicted"/>
<keyword evidence="3" id="KW-1185">Reference proteome</keyword>
<gene>
    <name evidence="2" type="ORF">FHX42_002274</name>
</gene>
<organism evidence="2 3">
    <name type="scientific">Halosaccharopolyspora lacisalsi</name>
    <dbReference type="NCBI Taxonomy" id="1000566"/>
    <lineage>
        <taxon>Bacteria</taxon>
        <taxon>Bacillati</taxon>
        <taxon>Actinomycetota</taxon>
        <taxon>Actinomycetes</taxon>
        <taxon>Pseudonocardiales</taxon>
        <taxon>Pseudonocardiaceae</taxon>
        <taxon>Halosaccharopolyspora</taxon>
    </lineage>
</organism>
<accession>A0A839DZL4</accession>
<evidence type="ECO:0000313" key="3">
    <source>
        <dbReference type="Proteomes" id="UP000569329"/>
    </source>
</evidence>
<name>A0A839DZL4_9PSEU</name>
<sequence>MKPFTKNVLQTASHEERPEHLGHEPNRTGAEREPTNTRDGTRTKTALSDAAGQVVNRSVVFHDQGAVLAA</sequence>
<feature type="region of interest" description="Disordered" evidence="1">
    <location>
        <begin position="1"/>
        <end position="50"/>
    </location>
</feature>
<comment type="caution">
    <text evidence="2">The sequence shown here is derived from an EMBL/GenBank/DDBJ whole genome shotgun (WGS) entry which is preliminary data.</text>
</comment>
<protein>
    <submittedName>
        <fullName evidence="2">Transposase-like protein</fullName>
    </submittedName>
</protein>
<evidence type="ECO:0000256" key="1">
    <source>
        <dbReference type="SAM" id="MobiDB-lite"/>
    </source>
</evidence>
<dbReference type="RefSeq" id="WP_182544106.1">
    <property type="nucleotide sequence ID" value="NZ_JACGWZ010000002.1"/>
</dbReference>